<name>A0A2G3E5I7_9FIRM</name>
<evidence type="ECO:0000313" key="15">
    <source>
        <dbReference type="EMBL" id="PHU38546.1"/>
    </source>
</evidence>
<evidence type="ECO:0000256" key="7">
    <source>
        <dbReference type="ARBA" id="ARBA00022741"/>
    </source>
</evidence>
<evidence type="ECO:0000256" key="11">
    <source>
        <dbReference type="ARBA" id="ARBA00023146"/>
    </source>
</evidence>
<dbReference type="EC" id="6.1.1.20" evidence="13"/>
<evidence type="ECO:0000256" key="8">
    <source>
        <dbReference type="ARBA" id="ARBA00022840"/>
    </source>
</evidence>
<dbReference type="HAMAP" id="MF_00281">
    <property type="entry name" value="Phe_tRNA_synth_alpha1"/>
    <property type="match status" value="1"/>
</dbReference>
<dbReference type="PANTHER" id="PTHR11538">
    <property type="entry name" value="PHENYLALANYL-TRNA SYNTHETASE"/>
    <property type="match status" value="1"/>
</dbReference>
<accession>A0A2G3E5I7</accession>
<dbReference type="GO" id="GO:0140096">
    <property type="term" value="F:catalytic activity, acting on a protein"/>
    <property type="evidence" value="ECO:0007669"/>
    <property type="project" value="UniProtKB-ARBA"/>
</dbReference>
<feature type="domain" description="Aminoacyl-transfer RNA synthetases class-II family profile" evidence="14">
    <location>
        <begin position="164"/>
        <end position="337"/>
    </location>
</feature>
<dbReference type="Gene3D" id="3.30.930.10">
    <property type="entry name" value="Bira Bifunctional Protein, Domain 2"/>
    <property type="match status" value="1"/>
</dbReference>
<dbReference type="Pfam" id="PF01409">
    <property type="entry name" value="tRNA-synt_2d"/>
    <property type="match status" value="1"/>
</dbReference>
<dbReference type="InterPro" id="IPR004529">
    <property type="entry name" value="Phe-tRNA-synth_IIc_asu"/>
</dbReference>
<comment type="catalytic activity">
    <reaction evidence="12 13">
        <text>tRNA(Phe) + L-phenylalanine + ATP = L-phenylalanyl-tRNA(Phe) + AMP + diphosphate + H(+)</text>
        <dbReference type="Rhea" id="RHEA:19413"/>
        <dbReference type="Rhea" id="RHEA-COMP:9668"/>
        <dbReference type="Rhea" id="RHEA-COMP:9699"/>
        <dbReference type="ChEBI" id="CHEBI:15378"/>
        <dbReference type="ChEBI" id="CHEBI:30616"/>
        <dbReference type="ChEBI" id="CHEBI:33019"/>
        <dbReference type="ChEBI" id="CHEBI:58095"/>
        <dbReference type="ChEBI" id="CHEBI:78442"/>
        <dbReference type="ChEBI" id="CHEBI:78531"/>
        <dbReference type="ChEBI" id="CHEBI:456215"/>
        <dbReference type="EC" id="6.1.1.20"/>
    </reaction>
</comment>
<dbReference type="GO" id="GO:0004826">
    <property type="term" value="F:phenylalanine-tRNA ligase activity"/>
    <property type="evidence" value="ECO:0007669"/>
    <property type="project" value="UniProtKB-UniRule"/>
</dbReference>
<keyword evidence="16" id="KW-1185">Reference proteome</keyword>
<comment type="cofactor">
    <cofactor evidence="13">
        <name>Mg(2+)</name>
        <dbReference type="ChEBI" id="CHEBI:18420"/>
    </cofactor>
    <text evidence="13">Binds 2 magnesium ions per tetramer.</text>
</comment>
<evidence type="ECO:0000256" key="12">
    <source>
        <dbReference type="ARBA" id="ARBA00049255"/>
    </source>
</evidence>
<dbReference type="InterPro" id="IPR004188">
    <property type="entry name" value="Phe-tRNA_ligase_II_N"/>
</dbReference>
<sequence length="340" mass="37919">MKEKLQQIKEKAIAAIEATDGLEKLNDVRMAVLGKTGELTAVLKGMKDVAPEDRPKVGQLVNETREAIEALLEEKKVKFEEEALKKRYESEKIDVTMPSSKHTHGNLHPITQVKNQLTDIFGSMGFEVYEGTEIETDYYNFTALNTPQDHPARDMQDTFYLSPEFLLRTQTSAGQIHVMENQKPPIKIISPGKVFRSDDDATHSPMFSQMEGLVVDKGITLCDLKGMLDEFVQEVFGKGTTTRLRPSYFPFTEPSVEVDVSCFQCGGKGCKLCKGTGWIEVLGAGVVNKKVLEGCGIDTDIYSGFAFGIGVERIAMLKYGINNIKLLFESDMRVLKQIDD</sequence>
<feature type="binding site" evidence="13">
    <location>
        <position position="253"/>
    </location>
    <ligand>
        <name>Mg(2+)</name>
        <dbReference type="ChEBI" id="CHEBI:18420"/>
        <note>shared with beta subunit</note>
    </ligand>
</feature>
<evidence type="ECO:0000256" key="1">
    <source>
        <dbReference type="ARBA" id="ARBA00004496"/>
    </source>
</evidence>
<comment type="caution">
    <text evidence="15">The sequence shown here is derived from an EMBL/GenBank/DDBJ whole genome shotgun (WGS) entry which is preliminary data.</text>
</comment>
<dbReference type="GO" id="GO:0005524">
    <property type="term" value="F:ATP binding"/>
    <property type="evidence" value="ECO:0007669"/>
    <property type="project" value="UniProtKB-UniRule"/>
</dbReference>
<dbReference type="GO" id="GO:0000287">
    <property type="term" value="F:magnesium ion binding"/>
    <property type="evidence" value="ECO:0007669"/>
    <property type="project" value="UniProtKB-UniRule"/>
</dbReference>
<dbReference type="GO" id="GO:0005737">
    <property type="term" value="C:cytoplasm"/>
    <property type="evidence" value="ECO:0007669"/>
    <property type="project" value="UniProtKB-SubCell"/>
</dbReference>
<evidence type="ECO:0000259" key="14">
    <source>
        <dbReference type="PROSITE" id="PS50862"/>
    </source>
</evidence>
<proteinExistence type="inferred from homology"/>
<dbReference type="InterPro" id="IPR022911">
    <property type="entry name" value="Phe_tRNA_ligase_alpha1_bac"/>
</dbReference>
<keyword evidence="10 13" id="KW-0648">Protein biosynthesis</keyword>
<dbReference type="CDD" id="cd00496">
    <property type="entry name" value="PheRS_alpha_core"/>
    <property type="match status" value="1"/>
</dbReference>
<keyword evidence="5 13" id="KW-0436">Ligase</keyword>
<evidence type="ECO:0000256" key="13">
    <source>
        <dbReference type="HAMAP-Rule" id="MF_00281"/>
    </source>
</evidence>
<dbReference type="InterPro" id="IPR002319">
    <property type="entry name" value="Phenylalanyl-tRNA_Synthase"/>
</dbReference>
<evidence type="ECO:0000256" key="4">
    <source>
        <dbReference type="ARBA" id="ARBA00022490"/>
    </source>
</evidence>
<dbReference type="RefSeq" id="WP_031545508.1">
    <property type="nucleotide sequence ID" value="NZ_JANSWH010000099.1"/>
</dbReference>
<dbReference type="GO" id="GO:0006432">
    <property type="term" value="P:phenylalanyl-tRNA aminoacylation"/>
    <property type="evidence" value="ECO:0007669"/>
    <property type="project" value="UniProtKB-UniRule"/>
</dbReference>
<reference evidence="15 16" key="2">
    <citation type="submission" date="2017-10" db="EMBL/GenBank/DDBJ databases">
        <authorList>
            <person name="Banno H."/>
            <person name="Chua N.-H."/>
        </authorList>
    </citation>
    <scope>NUCLEOTIDE SEQUENCE [LARGE SCALE GENOMIC DNA]</scope>
    <source>
        <strain evidence="15 16">JK623</strain>
    </source>
</reference>
<dbReference type="PROSITE" id="PS50862">
    <property type="entry name" value="AA_TRNA_LIGASE_II"/>
    <property type="match status" value="1"/>
</dbReference>
<dbReference type="EMBL" id="PDYG01000006">
    <property type="protein sequence ID" value="PHU38546.1"/>
    <property type="molecule type" value="Genomic_DNA"/>
</dbReference>
<evidence type="ECO:0000256" key="3">
    <source>
        <dbReference type="ARBA" id="ARBA00011209"/>
    </source>
</evidence>
<dbReference type="Proteomes" id="UP000224563">
    <property type="component" value="Unassembled WGS sequence"/>
</dbReference>
<dbReference type="InterPro" id="IPR010978">
    <property type="entry name" value="tRNA-bd_arm"/>
</dbReference>
<dbReference type="PANTHER" id="PTHR11538:SF41">
    <property type="entry name" value="PHENYLALANINE--TRNA LIGASE, MITOCHONDRIAL"/>
    <property type="match status" value="1"/>
</dbReference>
<dbReference type="InterPro" id="IPR006195">
    <property type="entry name" value="aa-tRNA-synth_II"/>
</dbReference>
<keyword evidence="9 13" id="KW-0460">Magnesium</keyword>
<comment type="subcellular location">
    <subcellularLocation>
        <location evidence="1 13">Cytoplasm</location>
    </subcellularLocation>
</comment>
<evidence type="ECO:0000256" key="9">
    <source>
        <dbReference type="ARBA" id="ARBA00022842"/>
    </source>
</evidence>
<dbReference type="FunFam" id="3.30.930.10:FF:000003">
    <property type="entry name" value="Phenylalanine--tRNA ligase alpha subunit"/>
    <property type="match status" value="1"/>
</dbReference>
<evidence type="ECO:0000313" key="16">
    <source>
        <dbReference type="Proteomes" id="UP000224563"/>
    </source>
</evidence>
<keyword evidence="8 13" id="KW-0067">ATP-binding</keyword>
<dbReference type="AlphaFoldDB" id="A0A2G3E5I7"/>
<evidence type="ECO:0000256" key="10">
    <source>
        <dbReference type="ARBA" id="ARBA00022917"/>
    </source>
</evidence>
<dbReference type="GO" id="GO:0016740">
    <property type="term" value="F:transferase activity"/>
    <property type="evidence" value="ECO:0007669"/>
    <property type="project" value="UniProtKB-ARBA"/>
</dbReference>
<comment type="similarity">
    <text evidence="2 13">Belongs to the class-II aminoacyl-tRNA synthetase family. Phe-tRNA synthetase alpha subunit type 1 subfamily.</text>
</comment>
<dbReference type="SUPFAM" id="SSF55681">
    <property type="entry name" value="Class II aaRS and biotin synthetases"/>
    <property type="match status" value="1"/>
</dbReference>
<keyword evidence="7 13" id="KW-0547">Nucleotide-binding</keyword>
<keyword evidence="4 13" id="KW-0963">Cytoplasm</keyword>
<organism evidence="15 16">
    <name type="scientific">Agathobacter ruminis</name>
    <dbReference type="NCBI Taxonomy" id="1712665"/>
    <lineage>
        <taxon>Bacteria</taxon>
        <taxon>Bacillati</taxon>
        <taxon>Bacillota</taxon>
        <taxon>Clostridia</taxon>
        <taxon>Lachnospirales</taxon>
        <taxon>Lachnospiraceae</taxon>
        <taxon>Agathobacter</taxon>
    </lineage>
</organism>
<dbReference type="GO" id="GO:0000049">
    <property type="term" value="F:tRNA binding"/>
    <property type="evidence" value="ECO:0007669"/>
    <property type="project" value="InterPro"/>
</dbReference>
<keyword evidence="11 13" id="KW-0030">Aminoacyl-tRNA synthetase</keyword>
<comment type="subunit">
    <text evidence="3 13">Tetramer of two alpha and two beta subunits.</text>
</comment>
<dbReference type="SUPFAM" id="SSF46589">
    <property type="entry name" value="tRNA-binding arm"/>
    <property type="match status" value="1"/>
</dbReference>
<evidence type="ECO:0000256" key="5">
    <source>
        <dbReference type="ARBA" id="ARBA00022598"/>
    </source>
</evidence>
<keyword evidence="6 13" id="KW-0479">Metal-binding</keyword>
<dbReference type="Pfam" id="PF02912">
    <property type="entry name" value="Phe_tRNA-synt_N"/>
    <property type="match status" value="1"/>
</dbReference>
<evidence type="ECO:0000256" key="6">
    <source>
        <dbReference type="ARBA" id="ARBA00022723"/>
    </source>
</evidence>
<gene>
    <name evidence="13" type="primary">pheS</name>
    <name evidence="15" type="ORF">CSX02_02155</name>
</gene>
<evidence type="ECO:0000256" key="2">
    <source>
        <dbReference type="ARBA" id="ARBA00010207"/>
    </source>
</evidence>
<reference evidence="15 16" key="1">
    <citation type="submission" date="2017-10" db="EMBL/GenBank/DDBJ databases">
        <title>Resolving the taxonomy of Roseburia spp., Eubacterium rectale and Agathobacter spp. through phylogenomic analysis.</title>
        <authorList>
            <person name="Sheridan P.O."/>
            <person name="Walker A.W."/>
            <person name="Duncan S.H."/>
            <person name="Scott K.P."/>
            <person name="Toole P.W.O."/>
            <person name="Luis P."/>
            <person name="Flint H.J."/>
        </authorList>
    </citation>
    <scope>NUCLEOTIDE SEQUENCE [LARGE SCALE GENOMIC DNA]</scope>
    <source>
        <strain evidence="15 16">JK623</strain>
    </source>
</reference>
<dbReference type="NCBIfam" id="TIGR00468">
    <property type="entry name" value="pheS"/>
    <property type="match status" value="1"/>
</dbReference>
<protein>
    <recommendedName>
        <fullName evidence="13">Phenylalanine--tRNA ligase alpha subunit</fullName>
        <ecNumber evidence="13">6.1.1.20</ecNumber>
    </recommendedName>
    <alternativeName>
        <fullName evidence="13">Phenylalanyl-tRNA synthetase alpha subunit</fullName>
        <shortName evidence="13">PheRS</shortName>
    </alternativeName>
</protein>
<dbReference type="InterPro" id="IPR045864">
    <property type="entry name" value="aa-tRNA-synth_II/BPL/LPL"/>
</dbReference>